<gene>
    <name evidence="2" type="ORF">BJX63DRAFT_408229</name>
</gene>
<accession>A0ABR4H1F9</accession>
<feature type="compositionally biased region" description="Low complexity" evidence="1">
    <location>
        <begin position="449"/>
        <end position="462"/>
    </location>
</feature>
<protein>
    <submittedName>
        <fullName evidence="2">Uncharacterized protein</fullName>
    </submittedName>
</protein>
<dbReference type="Proteomes" id="UP001610334">
    <property type="component" value="Unassembled WGS sequence"/>
</dbReference>
<keyword evidence="3" id="KW-1185">Reference proteome</keyword>
<proteinExistence type="predicted"/>
<sequence length="578" mass="63611">MVDEEFRRALTIPLTGRSWVEDLPNVGITHLYIAGNQITIDGVASLLATAQFHVLDVGTVETNTSVNHGTGLHTPEQHVNHSAGKLIPILGRVAKNKLTYFRAHHSICTSAAPYEKSHPLDDFLPELPAENKMERLSELDTASTEIHELPADTNPVFELPGSTPLPLPQNKTDNHDDTRALPIPNRGSVYAPEALSEANDIRSEGLDFNTSQSCYAYSSSPIPLCTSPVSFEDSRTRKIQELLAKRPKAQKPRRDGRECYTTHLHPFHVPNLEILVLTDVPSHVPADSPILESLMEFITACSNEALLATLQAGSDYSLPPGQDRARAEQERAKSLFAMRRLVLEITPVTNSRPPLYPIAWKSVSSQLGHQKSSTGDSDLERLWSAASDDFSFFGDTECGIPEYAQERPFPMAALSETVTPTPHSDRSTPELAGSFPTSLPLRSKKGFPASASSQSRSNNRASTTEPPPIVDLVAELASFRRRKKSQYEQAVRDHYQRRSMNEALSPQPYYTAGSTSTLSPSPALRASIPASGFVASIAHHVEGHWKGEVKIVRNATPKGRTGMVDMYGNYFEKGYLYP</sequence>
<feature type="region of interest" description="Disordered" evidence="1">
    <location>
        <begin position="500"/>
        <end position="520"/>
    </location>
</feature>
<evidence type="ECO:0000256" key="1">
    <source>
        <dbReference type="SAM" id="MobiDB-lite"/>
    </source>
</evidence>
<reference evidence="2 3" key="1">
    <citation type="submission" date="2024-07" db="EMBL/GenBank/DDBJ databases">
        <title>Section-level genome sequencing and comparative genomics of Aspergillus sections Usti and Cavernicolus.</title>
        <authorList>
            <consortium name="Lawrence Berkeley National Laboratory"/>
            <person name="Nybo J.L."/>
            <person name="Vesth T.C."/>
            <person name="Theobald S."/>
            <person name="Frisvad J.C."/>
            <person name="Larsen T.O."/>
            <person name="Kjaerboelling I."/>
            <person name="Rothschild-Mancinelli K."/>
            <person name="Lyhne E.K."/>
            <person name="Kogle M.E."/>
            <person name="Barry K."/>
            <person name="Clum A."/>
            <person name="Na H."/>
            <person name="Ledsgaard L."/>
            <person name="Lin J."/>
            <person name="Lipzen A."/>
            <person name="Kuo A."/>
            <person name="Riley R."/>
            <person name="Mondo S."/>
            <person name="Labutti K."/>
            <person name="Haridas S."/>
            <person name="Pangalinan J."/>
            <person name="Salamov A.A."/>
            <person name="Simmons B.A."/>
            <person name="Magnuson J.K."/>
            <person name="Chen J."/>
            <person name="Drula E."/>
            <person name="Henrissat B."/>
            <person name="Wiebenga A."/>
            <person name="Lubbers R.J."/>
            <person name="Gomes A.C."/>
            <person name="Makela M.R."/>
            <person name="Stajich J."/>
            <person name="Grigoriev I.V."/>
            <person name="Mortensen U.H."/>
            <person name="De Vries R.P."/>
            <person name="Baker S.E."/>
            <person name="Andersen M.R."/>
        </authorList>
    </citation>
    <scope>NUCLEOTIDE SEQUENCE [LARGE SCALE GENOMIC DNA]</scope>
    <source>
        <strain evidence="2 3">CBS 588.65</strain>
    </source>
</reference>
<feature type="region of interest" description="Disordered" evidence="1">
    <location>
        <begin position="166"/>
        <end position="186"/>
    </location>
</feature>
<dbReference type="EMBL" id="JBFXLT010000105">
    <property type="protein sequence ID" value="KAL2808707.1"/>
    <property type="molecule type" value="Genomic_DNA"/>
</dbReference>
<comment type="caution">
    <text evidence="2">The sequence shown here is derived from an EMBL/GenBank/DDBJ whole genome shotgun (WGS) entry which is preliminary data.</text>
</comment>
<evidence type="ECO:0000313" key="2">
    <source>
        <dbReference type="EMBL" id="KAL2808707.1"/>
    </source>
</evidence>
<evidence type="ECO:0000313" key="3">
    <source>
        <dbReference type="Proteomes" id="UP001610334"/>
    </source>
</evidence>
<feature type="region of interest" description="Disordered" evidence="1">
    <location>
        <begin position="416"/>
        <end position="468"/>
    </location>
</feature>
<organism evidence="2 3">
    <name type="scientific">Aspergillus granulosus</name>
    <dbReference type="NCBI Taxonomy" id="176169"/>
    <lineage>
        <taxon>Eukaryota</taxon>
        <taxon>Fungi</taxon>
        <taxon>Dikarya</taxon>
        <taxon>Ascomycota</taxon>
        <taxon>Pezizomycotina</taxon>
        <taxon>Eurotiomycetes</taxon>
        <taxon>Eurotiomycetidae</taxon>
        <taxon>Eurotiales</taxon>
        <taxon>Aspergillaceae</taxon>
        <taxon>Aspergillus</taxon>
        <taxon>Aspergillus subgen. Nidulantes</taxon>
    </lineage>
</organism>
<name>A0ABR4H1F9_9EURO</name>